<protein>
    <recommendedName>
        <fullName evidence="2">Reverse transcriptase domain-containing protein</fullName>
    </recommendedName>
</protein>
<dbReference type="InterPro" id="IPR036691">
    <property type="entry name" value="Endo/exonu/phosph_ase_sf"/>
</dbReference>
<dbReference type="SUPFAM" id="SSF56219">
    <property type="entry name" value="DNase I-like"/>
    <property type="match status" value="1"/>
</dbReference>
<dbReference type="InterPro" id="IPR000477">
    <property type="entry name" value="RT_dom"/>
</dbReference>
<evidence type="ECO:0000313" key="4">
    <source>
        <dbReference type="Proteomes" id="UP000541558"/>
    </source>
</evidence>
<dbReference type="Proteomes" id="UP000541558">
    <property type="component" value="Unassembled WGS sequence"/>
</dbReference>
<feature type="region of interest" description="Disordered" evidence="1">
    <location>
        <begin position="526"/>
        <end position="594"/>
    </location>
</feature>
<name>A0A8H5BV98_9AGAR</name>
<dbReference type="Gene3D" id="3.60.10.10">
    <property type="entry name" value="Endonuclease/exonuclease/phosphatase"/>
    <property type="match status" value="1"/>
</dbReference>
<proteinExistence type="predicted"/>
<dbReference type="OrthoDB" id="3051112at2759"/>
<keyword evidence="4" id="KW-1185">Reference proteome</keyword>
<organism evidence="3 4">
    <name type="scientific">Ephemerocybe angulata</name>
    <dbReference type="NCBI Taxonomy" id="980116"/>
    <lineage>
        <taxon>Eukaryota</taxon>
        <taxon>Fungi</taxon>
        <taxon>Dikarya</taxon>
        <taxon>Basidiomycota</taxon>
        <taxon>Agaricomycotina</taxon>
        <taxon>Agaricomycetes</taxon>
        <taxon>Agaricomycetidae</taxon>
        <taxon>Agaricales</taxon>
        <taxon>Agaricineae</taxon>
        <taxon>Psathyrellaceae</taxon>
        <taxon>Ephemerocybe</taxon>
    </lineage>
</organism>
<dbReference type="CDD" id="cd01650">
    <property type="entry name" value="RT_nLTR_like"/>
    <property type="match status" value="1"/>
</dbReference>
<reference evidence="3 4" key="1">
    <citation type="journal article" date="2020" name="ISME J.">
        <title>Uncovering the hidden diversity of litter-decomposition mechanisms in mushroom-forming fungi.</title>
        <authorList>
            <person name="Floudas D."/>
            <person name="Bentzer J."/>
            <person name="Ahren D."/>
            <person name="Johansson T."/>
            <person name="Persson P."/>
            <person name="Tunlid A."/>
        </authorList>
    </citation>
    <scope>NUCLEOTIDE SEQUENCE [LARGE SCALE GENOMIC DNA]</scope>
    <source>
        <strain evidence="3 4">CBS 175.51</strain>
    </source>
</reference>
<dbReference type="EMBL" id="JAACJK010000120">
    <property type="protein sequence ID" value="KAF5329889.1"/>
    <property type="molecule type" value="Genomic_DNA"/>
</dbReference>
<sequence>MDSLDLDFASPDGPFSSGSPSSTPYDFNDDDFHDESLTASSGLADDSSLSYESPDIGECASEGYTTLTVASWNVKGDLAVSIKEAVIVEMIKSNSITFFQETGLAPNQDISGHLPIGFDIISHPRPVIPTDDQQWGGVAAVFDSNLSFTYRQDLACPDIIVLEFDDMFVVNAYIPPALSKWWKWSKVLPEVKLAEILATCAGENARKGFVISGDLNGRTGNWQLESASDRYPRTSSDPVVNTRGRWLRNDVCTPHGVLIANGSSLEVNSPGLPTSFQDHGSPTVIDFALVSQVLVTQFVSLAITRPHFSFDHACLQLTLEVPASIHKPEDPSGRENTFSREDCLPQSSSDLDFLLDEVMASSMDDEEATLDFYGPAAEKGSPTNVYIACHGIANGRFRCAIARTSKSIEVITVAGPRANALLCAVGYAALHAPPDQALVFYIDSIPTIRSLCHQIGPAYLRGSLDELSSLARAAYLLIKRTTPTNFIPVNDRIRTLEPWKAAVDAARRSPPVPLVHFSLPDIDDLETMRDSRPGSADQNAGDPPLPLDKPKVTTVLPRLPKPPQKERSLHSLMKDTPRMTMPRDTNPRSNKHRGRLRSRLKKWFNLQMLLHCRTTGEFWKLRRSWTEGRRRALGITIKQAREEFSIRMNPPVVLPRTIDEARFLEDKQRAAEIPDSTVDITPHGTFSRRYGTQEVIWAKRKVCKRPRKSTRGIDNVGYHDLLSISNEKLRDLLNACIEQRKIPSLWTLSTLIALPKPQKPLADPKSYRIIALESCVAKVMTLMIDRRFREYLDDTKLIPDSQNGFREGYRTNNNSFVLRHCIDKARASGKCLITLSIDLKNTFPSTNLDTLWTKLHDLGARGPIIDWLREFYRQMTYRVKVGNDYSSAFNSTWGIMAGDSISPALFLAYTFDFEPPTSTDDILLQDVHITKLAFADDVIFLLLADRNMPSIASMQERLTWVEGEYLAKVAFLELNATKSLCCIIGAKRLPDDHLTITNGGAPQPIDYVDNFRYGGIHFSTDLRNIFYQNYKTWSSRAQNAAYNVVSTEPFVGSLPTREGIRLYYALVDPYLIFGCEVIIDVTEKNLRMLEKAQIYFLRRLLGLNPRSPIGPLFTETGVMPIRHRRIILALRFAKYALQQPHSHYVNRAFRDALELHRRNRRSWVSDIAKALRSLPLHPIILDVDELETIMGIDSLIEQVQESCAQYLLDSINSTRLPLLRSDFRPMVTTSLQTVLCLRKYLRTVKGHLLPTTSFTFLESRGQWIDWDMKIRHTLASYNILGLILEEGEDCGNVVPEPLQYIPRISLPARPSRDDIMIHDNWDNIDRMAYLLLTGTISDAVRSIVDRGLSSANAYRSSRPTARDVYRVLHHRYGLGNTAHGAAKWSEAKDLHCGPDVVDYLTKYSRLLQEVHASGYVVSPIDMCRAFISRLPPLMQHFSLTFSIWCDTDEVLEGAVDFKDVLK</sequence>
<evidence type="ECO:0000259" key="2">
    <source>
        <dbReference type="Pfam" id="PF00078"/>
    </source>
</evidence>
<feature type="compositionally biased region" description="Low complexity" evidence="1">
    <location>
        <begin position="37"/>
        <end position="49"/>
    </location>
</feature>
<feature type="region of interest" description="Disordered" evidence="1">
    <location>
        <begin position="1"/>
        <end position="49"/>
    </location>
</feature>
<accession>A0A8H5BV98</accession>
<dbReference type="PANTHER" id="PTHR47027:SF30">
    <property type="entry name" value="THAP-TYPE DOMAIN-CONTAINING PROTEIN"/>
    <property type="match status" value="1"/>
</dbReference>
<dbReference type="Pfam" id="PF00078">
    <property type="entry name" value="RVT_1"/>
    <property type="match status" value="1"/>
</dbReference>
<evidence type="ECO:0000313" key="3">
    <source>
        <dbReference type="EMBL" id="KAF5329889.1"/>
    </source>
</evidence>
<feature type="compositionally biased region" description="Basic and acidic residues" evidence="1">
    <location>
        <begin position="563"/>
        <end position="577"/>
    </location>
</feature>
<evidence type="ECO:0000256" key="1">
    <source>
        <dbReference type="SAM" id="MobiDB-lite"/>
    </source>
</evidence>
<feature type="domain" description="Reverse transcriptase" evidence="2">
    <location>
        <begin position="755"/>
        <end position="982"/>
    </location>
</feature>
<dbReference type="PANTHER" id="PTHR47027">
    <property type="entry name" value="REVERSE TRANSCRIPTASE DOMAIN-CONTAINING PROTEIN"/>
    <property type="match status" value="1"/>
</dbReference>
<comment type="caution">
    <text evidence="3">The sequence shown here is derived from an EMBL/GenBank/DDBJ whole genome shotgun (WGS) entry which is preliminary data.</text>
</comment>
<gene>
    <name evidence="3" type="ORF">D9611_013398</name>
</gene>
<feature type="compositionally biased region" description="Low complexity" evidence="1">
    <location>
        <begin position="10"/>
        <end position="24"/>
    </location>
</feature>